<proteinExistence type="predicted"/>
<evidence type="ECO:0000313" key="1">
    <source>
        <dbReference type="EMBL" id="KAF2633818.1"/>
    </source>
</evidence>
<accession>A0ACB6SJS3</accession>
<organism evidence="1 2">
    <name type="scientific">Macroventuria anomochaeta</name>
    <dbReference type="NCBI Taxonomy" id="301207"/>
    <lineage>
        <taxon>Eukaryota</taxon>
        <taxon>Fungi</taxon>
        <taxon>Dikarya</taxon>
        <taxon>Ascomycota</taxon>
        <taxon>Pezizomycotina</taxon>
        <taxon>Dothideomycetes</taxon>
        <taxon>Pleosporomycetidae</taxon>
        <taxon>Pleosporales</taxon>
        <taxon>Pleosporineae</taxon>
        <taxon>Didymellaceae</taxon>
        <taxon>Macroventuria</taxon>
    </lineage>
</organism>
<gene>
    <name evidence="1" type="ORF">BU25DRAFT_416966</name>
</gene>
<reference evidence="1" key="1">
    <citation type="journal article" date="2020" name="Stud. Mycol.">
        <title>101 Dothideomycetes genomes: a test case for predicting lifestyles and emergence of pathogens.</title>
        <authorList>
            <person name="Haridas S."/>
            <person name="Albert R."/>
            <person name="Binder M."/>
            <person name="Bloem J."/>
            <person name="Labutti K."/>
            <person name="Salamov A."/>
            <person name="Andreopoulos B."/>
            <person name="Baker S."/>
            <person name="Barry K."/>
            <person name="Bills G."/>
            <person name="Bluhm B."/>
            <person name="Cannon C."/>
            <person name="Castanera R."/>
            <person name="Culley D."/>
            <person name="Daum C."/>
            <person name="Ezra D."/>
            <person name="Gonzalez J."/>
            <person name="Henrissat B."/>
            <person name="Kuo A."/>
            <person name="Liang C."/>
            <person name="Lipzen A."/>
            <person name="Lutzoni F."/>
            <person name="Magnuson J."/>
            <person name="Mondo S."/>
            <person name="Nolan M."/>
            <person name="Ohm R."/>
            <person name="Pangilinan J."/>
            <person name="Park H.-J."/>
            <person name="Ramirez L."/>
            <person name="Alfaro M."/>
            <person name="Sun H."/>
            <person name="Tritt A."/>
            <person name="Yoshinaga Y."/>
            <person name="Zwiers L.-H."/>
            <person name="Turgeon B."/>
            <person name="Goodwin S."/>
            <person name="Spatafora J."/>
            <person name="Crous P."/>
            <person name="Grigoriev I."/>
        </authorList>
    </citation>
    <scope>NUCLEOTIDE SEQUENCE</scope>
    <source>
        <strain evidence="1">CBS 525.71</strain>
    </source>
</reference>
<dbReference type="Proteomes" id="UP000799754">
    <property type="component" value="Unassembled WGS sequence"/>
</dbReference>
<comment type="caution">
    <text evidence="1">The sequence shown here is derived from an EMBL/GenBank/DDBJ whole genome shotgun (WGS) entry which is preliminary data.</text>
</comment>
<protein>
    <submittedName>
        <fullName evidence="1">Uncharacterized protein</fullName>
    </submittedName>
</protein>
<keyword evidence="2" id="KW-1185">Reference proteome</keyword>
<evidence type="ECO:0000313" key="2">
    <source>
        <dbReference type="Proteomes" id="UP000799754"/>
    </source>
</evidence>
<sequence>MQEYLNNAPGDLDAEITGLLQDQVSEVIERSYYIPLPQMPSELGVPCTVTIKYPAIIPHFDVQDGFTSTTPHHTPQTNNNIYPPNDWSQLPEKLQPPQFHVHRCHHEGVTSSTTSKAFELPLGFPEIVQYFHEVPEDSYCAGLFINIRSWLSPPTIEGGLQSFECHLSSTQTCFYITVERNSDILVYDCFRDEEALGSEP</sequence>
<name>A0ACB6SJS3_9PLEO</name>
<dbReference type="EMBL" id="MU006701">
    <property type="protein sequence ID" value="KAF2633818.1"/>
    <property type="molecule type" value="Genomic_DNA"/>
</dbReference>